<proteinExistence type="predicted"/>
<accession>A0A197KGC5</accession>
<dbReference type="Proteomes" id="UP000078512">
    <property type="component" value="Unassembled WGS sequence"/>
</dbReference>
<evidence type="ECO:0000313" key="2">
    <source>
        <dbReference type="Proteomes" id="UP000078512"/>
    </source>
</evidence>
<organism evidence="1 2">
    <name type="scientific">Linnemannia elongata AG-77</name>
    <dbReference type="NCBI Taxonomy" id="1314771"/>
    <lineage>
        <taxon>Eukaryota</taxon>
        <taxon>Fungi</taxon>
        <taxon>Fungi incertae sedis</taxon>
        <taxon>Mucoromycota</taxon>
        <taxon>Mortierellomycotina</taxon>
        <taxon>Mortierellomycetes</taxon>
        <taxon>Mortierellales</taxon>
        <taxon>Mortierellaceae</taxon>
        <taxon>Linnemannia</taxon>
    </lineage>
</organism>
<dbReference type="EMBL" id="KV442014">
    <property type="protein sequence ID" value="OAQ35429.1"/>
    <property type="molecule type" value="Genomic_DNA"/>
</dbReference>
<protein>
    <submittedName>
        <fullName evidence="1">Uncharacterized protein</fullName>
    </submittedName>
</protein>
<name>A0A197KGC5_9FUNG</name>
<sequence length="54" mass="5953">MPALQSEIPEVPEPIFMATKDDIDVPETVLVKRSVLVVSEDDVDYLSPLNAPTQ</sequence>
<reference evidence="1 2" key="1">
    <citation type="submission" date="2016-05" db="EMBL/GenBank/DDBJ databases">
        <title>Genome sequencing reveals origins of a unique bacterial endosymbiosis in the earliest lineages of terrestrial Fungi.</title>
        <authorList>
            <consortium name="DOE Joint Genome Institute"/>
            <person name="Uehling J."/>
            <person name="Gryganskyi A."/>
            <person name="Hameed K."/>
            <person name="Tschaplinski T."/>
            <person name="Misztal P."/>
            <person name="Wu S."/>
            <person name="Desiro A."/>
            <person name="Vande Pol N."/>
            <person name="Du Z.-Y."/>
            <person name="Zienkiewicz A."/>
            <person name="Zienkiewicz K."/>
            <person name="Morin E."/>
            <person name="Tisserant E."/>
            <person name="Splivallo R."/>
            <person name="Hainaut M."/>
            <person name="Henrissat B."/>
            <person name="Ohm R."/>
            <person name="Kuo A."/>
            <person name="Yan J."/>
            <person name="Lipzen A."/>
            <person name="Nolan M."/>
            <person name="Labutti K."/>
            <person name="Barry K."/>
            <person name="Goldstein A."/>
            <person name="Labbe J."/>
            <person name="Schadt C."/>
            <person name="Tuskan G."/>
            <person name="Grigoriev I."/>
            <person name="Martin F."/>
            <person name="Vilgalys R."/>
            <person name="Bonito G."/>
        </authorList>
    </citation>
    <scope>NUCLEOTIDE SEQUENCE [LARGE SCALE GENOMIC DNA]</scope>
    <source>
        <strain evidence="1 2">AG-77</strain>
    </source>
</reference>
<dbReference type="AlphaFoldDB" id="A0A197KGC5"/>
<evidence type="ECO:0000313" key="1">
    <source>
        <dbReference type="EMBL" id="OAQ35429.1"/>
    </source>
</evidence>
<gene>
    <name evidence="1" type="ORF">K457DRAFT_13342</name>
</gene>
<dbReference type="OrthoDB" id="2450085at2759"/>
<keyword evidence="2" id="KW-1185">Reference proteome</keyword>